<evidence type="ECO:0000259" key="4">
    <source>
        <dbReference type="Pfam" id="PF10348"/>
    </source>
</evidence>
<evidence type="ECO:0000256" key="1">
    <source>
        <dbReference type="SAM" id="MobiDB-lite"/>
    </source>
</evidence>
<evidence type="ECO:0000256" key="3">
    <source>
        <dbReference type="SAM" id="SignalP"/>
    </source>
</evidence>
<dbReference type="PANTHER" id="PTHR31685">
    <property type="entry name" value="INTEGRAL MEMBRANE PROTEIN (AFU_ORTHOLOGUE AFUA_6G12730)-RELATED"/>
    <property type="match status" value="1"/>
</dbReference>
<dbReference type="Pfam" id="PF10355">
    <property type="entry name" value="Ytp1"/>
    <property type="match status" value="1"/>
</dbReference>
<sequence>MTTTPTALRMLPRTVVVLSLLALSHAHDHHEVSEADRNAPVDNVLWLHIALQTTLWGLLWPLGMVLGITRSRWHVPLQATNFALTAAGYVLGHKHGGRKFLPSAHEKMANFLLLPLAAMLVLGVYLKLHIHERTLRPYAVVAHGIIGKTWPLLAWIQMLFGAIALGDYCGPEALSQCLAHYIMGSAFVGYGVLLLLALALGGWAAWIEEKGISQEWIDSWVIMLWGIVNTFALHRGGRWSHKDMQHVSLGVLWWAGGALGILLSSKGRRSIVPALLIVITGWAMSAHEQAQMISTRVHGMFGIALMGAGVARIVEISFIDGRPAATSGWAEAWRMLTPFGLIAGGILFMSATDEELAFVSSKGVEMDHETYILLMFSLAFLVYTLTAALARAYLTTGRNANPHVKITSPEEAEYIQLAPTGGPVAASYRDGDVEREQFAIADEDDEDDDKDGHPGSPRL</sequence>
<feature type="domain" description="DUF2427" evidence="4">
    <location>
        <begin position="29"/>
        <end position="129"/>
    </location>
</feature>
<organism evidence="6 7">
    <name type="scientific">Exidia glandulosa HHB12029</name>
    <dbReference type="NCBI Taxonomy" id="1314781"/>
    <lineage>
        <taxon>Eukaryota</taxon>
        <taxon>Fungi</taxon>
        <taxon>Dikarya</taxon>
        <taxon>Basidiomycota</taxon>
        <taxon>Agaricomycotina</taxon>
        <taxon>Agaricomycetes</taxon>
        <taxon>Auriculariales</taxon>
        <taxon>Exidiaceae</taxon>
        <taxon>Exidia</taxon>
    </lineage>
</organism>
<dbReference type="Proteomes" id="UP000077266">
    <property type="component" value="Unassembled WGS sequence"/>
</dbReference>
<feature type="transmembrane region" description="Helical" evidence="2">
    <location>
        <begin position="149"/>
        <end position="166"/>
    </location>
</feature>
<feature type="transmembrane region" description="Helical" evidence="2">
    <location>
        <begin position="178"/>
        <end position="204"/>
    </location>
</feature>
<evidence type="ECO:0000313" key="7">
    <source>
        <dbReference type="Proteomes" id="UP000077266"/>
    </source>
</evidence>
<feature type="transmembrane region" description="Helical" evidence="2">
    <location>
        <begin position="299"/>
        <end position="320"/>
    </location>
</feature>
<feature type="signal peptide" evidence="3">
    <location>
        <begin position="1"/>
        <end position="26"/>
    </location>
</feature>
<feature type="transmembrane region" description="Helical" evidence="2">
    <location>
        <begin position="270"/>
        <end position="287"/>
    </location>
</feature>
<evidence type="ECO:0008006" key="8">
    <source>
        <dbReference type="Google" id="ProtNLM"/>
    </source>
</evidence>
<feature type="chain" id="PRO_5007862511" description="Protein YTP1-like C-terminal domain-containing protein" evidence="3">
    <location>
        <begin position="27"/>
        <end position="459"/>
    </location>
</feature>
<keyword evidence="7" id="KW-1185">Reference proteome</keyword>
<evidence type="ECO:0000313" key="6">
    <source>
        <dbReference type="EMBL" id="KZV99235.1"/>
    </source>
</evidence>
<name>A0A165MGL2_EXIGL</name>
<feature type="transmembrane region" description="Helical" evidence="2">
    <location>
        <begin position="216"/>
        <end position="234"/>
    </location>
</feature>
<feature type="region of interest" description="Disordered" evidence="1">
    <location>
        <begin position="440"/>
        <end position="459"/>
    </location>
</feature>
<keyword evidence="2" id="KW-1133">Transmembrane helix</keyword>
<accession>A0A165MGL2</accession>
<dbReference type="InterPro" id="IPR018825">
    <property type="entry name" value="DUF2427"/>
</dbReference>
<dbReference type="OrthoDB" id="4137487at2759"/>
<feature type="transmembrane region" description="Helical" evidence="2">
    <location>
        <begin position="332"/>
        <end position="351"/>
    </location>
</feature>
<feature type="domain" description="Protein YTP1-like C-terminal" evidence="5">
    <location>
        <begin position="154"/>
        <end position="389"/>
    </location>
</feature>
<evidence type="ECO:0000256" key="2">
    <source>
        <dbReference type="SAM" id="Phobius"/>
    </source>
</evidence>
<evidence type="ECO:0000259" key="5">
    <source>
        <dbReference type="Pfam" id="PF10355"/>
    </source>
</evidence>
<dbReference type="STRING" id="1314781.A0A165MGL2"/>
<dbReference type="AlphaFoldDB" id="A0A165MGL2"/>
<reference evidence="6 7" key="1">
    <citation type="journal article" date="2016" name="Mol. Biol. Evol.">
        <title>Comparative Genomics of Early-Diverging Mushroom-Forming Fungi Provides Insights into the Origins of Lignocellulose Decay Capabilities.</title>
        <authorList>
            <person name="Nagy L.G."/>
            <person name="Riley R."/>
            <person name="Tritt A."/>
            <person name="Adam C."/>
            <person name="Daum C."/>
            <person name="Floudas D."/>
            <person name="Sun H."/>
            <person name="Yadav J.S."/>
            <person name="Pangilinan J."/>
            <person name="Larsson K.H."/>
            <person name="Matsuura K."/>
            <person name="Barry K."/>
            <person name="Labutti K."/>
            <person name="Kuo R."/>
            <person name="Ohm R.A."/>
            <person name="Bhattacharya S.S."/>
            <person name="Shirouzu T."/>
            <person name="Yoshinaga Y."/>
            <person name="Martin F.M."/>
            <person name="Grigoriev I.V."/>
            <person name="Hibbett D.S."/>
        </authorList>
    </citation>
    <scope>NUCLEOTIDE SEQUENCE [LARGE SCALE GENOMIC DNA]</scope>
    <source>
        <strain evidence="6 7">HHB12029</strain>
    </source>
</reference>
<proteinExistence type="predicted"/>
<dbReference type="InParanoid" id="A0A165MGL2"/>
<dbReference type="Pfam" id="PF10348">
    <property type="entry name" value="DUF2427"/>
    <property type="match status" value="1"/>
</dbReference>
<dbReference type="CDD" id="cd08760">
    <property type="entry name" value="Cyt_b561_FRRS1_like"/>
    <property type="match status" value="1"/>
</dbReference>
<dbReference type="EMBL" id="KV425911">
    <property type="protein sequence ID" value="KZV99235.1"/>
    <property type="molecule type" value="Genomic_DNA"/>
</dbReference>
<feature type="transmembrane region" description="Helical" evidence="2">
    <location>
        <begin position="111"/>
        <end position="128"/>
    </location>
</feature>
<feature type="transmembrane region" description="Helical" evidence="2">
    <location>
        <begin position="246"/>
        <end position="263"/>
    </location>
</feature>
<feature type="transmembrane region" description="Helical" evidence="2">
    <location>
        <begin position="371"/>
        <end position="394"/>
    </location>
</feature>
<protein>
    <recommendedName>
        <fullName evidence="8">Protein YTP1-like C-terminal domain-containing protein</fullName>
    </recommendedName>
</protein>
<keyword evidence="2" id="KW-0812">Transmembrane</keyword>
<feature type="transmembrane region" description="Helical" evidence="2">
    <location>
        <begin position="45"/>
        <end position="66"/>
    </location>
</feature>
<keyword evidence="2" id="KW-0472">Membrane</keyword>
<dbReference type="InterPro" id="IPR018827">
    <property type="entry name" value="YTP1_C"/>
</dbReference>
<dbReference type="PANTHER" id="PTHR31685:SF2">
    <property type="entry name" value="PROTEIN YTP1"/>
    <property type="match status" value="1"/>
</dbReference>
<gene>
    <name evidence="6" type="ORF">EXIGLDRAFT_699275</name>
</gene>
<keyword evidence="3" id="KW-0732">Signal</keyword>